<dbReference type="Pfam" id="PF13966">
    <property type="entry name" value="zf-RVT"/>
    <property type="match status" value="1"/>
</dbReference>
<dbReference type="SUPFAM" id="SSF90123">
    <property type="entry name" value="ABC transporter transmembrane region"/>
    <property type="match status" value="1"/>
</dbReference>
<dbReference type="InterPro" id="IPR000477">
    <property type="entry name" value="RT_dom"/>
</dbReference>
<proteinExistence type="predicted"/>
<gene>
    <name evidence="6" type="ORF">FSB_LOCUS58216</name>
</gene>
<evidence type="ECO:0000259" key="5">
    <source>
        <dbReference type="PROSITE" id="PS50878"/>
    </source>
</evidence>
<dbReference type="PROSITE" id="PS50878">
    <property type="entry name" value="RT_POL"/>
    <property type="match status" value="1"/>
</dbReference>
<evidence type="ECO:0000256" key="2">
    <source>
        <dbReference type="ARBA" id="ARBA00022989"/>
    </source>
</evidence>
<keyword evidence="1 4" id="KW-0812">Transmembrane</keyword>
<dbReference type="PANTHER" id="PTHR33116">
    <property type="entry name" value="REVERSE TRANSCRIPTASE ZINC-BINDING DOMAIN-CONTAINING PROTEIN-RELATED-RELATED"/>
    <property type="match status" value="1"/>
</dbReference>
<evidence type="ECO:0000256" key="4">
    <source>
        <dbReference type="SAM" id="Phobius"/>
    </source>
</evidence>
<feature type="transmembrane region" description="Helical" evidence="4">
    <location>
        <begin position="12"/>
        <end position="30"/>
    </location>
</feature>
<name>A0A2N9J191_FAGSY</name>
<reference evidence="6" key="1">
    <citation type="submission" date="2018-02" db="EMBL/GenBank/DDBJ databases">
        <authorList>
            <person name="Cohen D.B."/>
            <person name="Kent A.D."/>
        </authorList>
    </citation>
    <scope>NUCLEOTIDE SEQUENCE</scope>
</reference>
<organism evidence="6">
    <name type="scientific">Fagus sylvatica</name>
    <name type="common">Beechnut</name>
    <dbReference type="NCBI Taxonomy" id="28930"/>
    <lineage>
        <taxon>Eukaryota</taxon>
        <taxon>Viridiplantae</taxon>
        <taxon>Streptophyta</taxon>
        <taxon>Embryophyta</taxon>
        <taxon>Tracheophyta</taxon>
        <taxon>Spermatophyta</taxon>
        <taxon>Magnoliopsida</taxon>
        <taxon>eudicotyledons</taxon>
        <taxon>Gunneridae</taxon>
        <taxon>Pentapetalae</taxon>
        <taxon>rosids</taxon>
        <taxon>fabids</taxon>
        <taxon>Fagales</taxon>
        <taxon>Fagaceae</taxon>
        <taxon>Fagus</taxon>
    </lineage>
</organism>
<sequence length="962" mass="110493">MGVTKTRTKDLNDNLALVLFGILLVVYVPNLDPYPGYIMMHAESLDNCEYEAIPGEEQIFPERHVNIFSRLCFGWITPLMRQGYRKPITEKDVWKLDTWDQTETLSRKFQRCWIEENQKSKPWLLRALNNSLGGRFWRGGLFKIAIDVSQFVGPVLLNHLLQSMQRGDPAWIGYIYAFSIFIGVVSAVFHKSLRLTHESRKNFSSGKITNMMTTDANALQVSMTDGFTLAFLEAEEATHLERPFSKEEVVLALNQLSGEKAPSPDGFTLAFFHHCWYVVKKEVLDSIQEFYVHEDFERSLNSTFVVLIPKKVGASDVKDFRPINLTGSIYKIISKMLANRLREVLGSLLSPTQNGFIQGRQIQDSVQIANESLDSRIKSDIPGLICKLDLEKAYDHVSWSFLLYLLERCSFGVKWRNWIHFCISSVRFSVLINGTPCGFFPSSRGLRQGDSLSPLLFVLVIEALSRLMDRAVARGYLEGFSVDNSNATGLKVSHMLFADDTLVFCGATRDQLYHLKGVMLCFEAVSGLRINLGKSEIVPIGPVVDIDNLVQVLGGRVGSLPMKYLGLPLGVRYKSKEIWNPILEKMERRLVGWKRSYLSKGGRLTLIKSTLSSLPTYFLFLFAVPASVAHRIEKLQRDFLWGGLGNEFKYHLVNWRTLCAPIQQGGLGLRQIIPFNQALLSKWLWRFANERDAYWRRVIVCKYGCERDGWHSKEGRGRHGVCLWKHIQAGWSRFSRYVQYTVGSGDSVRFWVDRWSEEGLLRDVFPAMYQIALHKQATVSEYLSWHQEDMVWSVILQRPLQDWELGEYTALMAFLYQLKIKRKVVDQLQWPSTTSGLFEVRSYYRLLTSHNTTNFPWRSIWQSRVPHKVAVFSWLVAQGKILTLDNLHRRGFWVLDWCFMCKRAGESVNHLMIHCEYAQELWSMIFCLFGVSWAMPQTTYELLHAGGGKGLLMSFGMPSPHV</sequence>
<dbReference type="GO" id="GO:0016020">
    <property type="term" value="C:membrane"/>
    <property type="evidence" value="ECO:0007669"/>
    <property type="project" value="InterPro"/>
</dbReference>
<dbReference type="CDD" id="cd01650">
    <property type="entry name" value="RT_nLTR_like"/>
    <property type="match status" value="1"/>
</dbReference>
<dbReference type="Gene3D" id="1.20.1560.10">
    <property type="entry name" value="ABC transporter type 1, transmembrane domain"/>
    <property type="match status" value="1"/>
</dbReference>
<evidence type="ECO:0000256" key="3">
    <source>
        <dbReference type="ARBA" id="ARBA00023136"/>
    </source>
</evidence>
<dbReference type="AlphaFoldDB" id="A0A2N9J191"/>
<keyword evidence="3 4" id="KW-0472">Membrane</keyword>
<dbReference type="InterPro" id="IPR036640">
    <property type="entry name" value="ABC1_TM_sf"/>
</dbReference>
<dbReference type="InterPro" id="IPR043502">
    <property type="entry name" value="DNA/RNA_pol_sf"/>
</dbReference>
<evidence type="ECO:0000256" key="1">
    <source>
        <dbReference type="ARBA" id="ARBA00022692"/>
    </source>
</evidence>
<dbReference type="InterPro" id="IPR026960">
    <property type="entry name" value="RVT-Znf"/>
</dbReference>
<dbReference type="EMBL" id="OIVN01006312">
    <property type="protein sequence ID" value="SPD30334.1"/>
    <property type="molecule type" value="Genomic_DNA"/>
</dbReference>
<evidence type="ECO:0000313" key="6">
    <source>
        <dbReference type="EMBL" id="SPD30334.1"/>
    </source>
</evidence>
<protein>
    <recommendedName>
        <fullName evidence="5">Reverse transcriptase domain-containing protein</fullName>
    </recommendedName>
</protein>
<feature type="transmembrane region" description="Helical" evidence="4">
    <location>
        <begin position="171"/>
        <end position="190"/>
    </location>
</feature>
<keyword evidence="2 4" id="KW-1133">Transmembrane helix</keyword>
<accession>A0A2N9J191</accession>
<feature type="domain" description="Reverse transcriptase" evidence="5">
    <location>
        <begin position="289"/>
        <end position="569"/>
    </location>
</feature>
<dbReference type="GO" id="GO:0005524">
    <property type="term" value="F:ATP binding"/>
    <property type="evidence" value="ECO:0007669"/>
    <property type="project" value="InterPro"/>
</dbReference>
<dbReference type="SUPFAM" id="SSF56672">
    <property type="entry name" value="DNA/RNA polymerases"/>
    <property type="match status" value="1"/>
</dbReference>
<dbReference type="PANTHER" id="PTHR33116:SF78">
    <property type="entry name" value="OS12G0587133 PROTEIN"/>
    <property type="match status" value="1"/>
</dbReference>
<dbReference type="Pfam" id="PF00078">
    <property type="entry name" value="RVT_1"/>
    <property type="match status" value="1"/>
</dbReference>